<dbReference type="GO" id="GO:0022857">
    <property type="term" value="F:transmembrane transporter activity"/>
    <property type="evidence" value="ECO:0007669"/>
    <property type="project" value="InterPro"/>
</dbReference>
<name>A0A4U0ZF26_9ALTE</name>
<dbReference type="EMBL" id="SWCO01000009">
    <property type="protein sequence ID" value="TKB01933.1"/>
    <property type="molecule type" value="Genomic_DNA"/>
</dbReference>
<evidence type="ECO:0000256" key="1">
    <source>
        <dbReference type="ARBA" id="ARBA00004651"/>
    </source>
</evidence>
<dbReference type="InterPro" id="IPR011701">
    <property type="entry name" value="MFS"/>
</dbReference>
<dbReference type="RefSeq" id="WP_136783059.1">
    <property type="nucleotide sequence ID" value="NZ_SWCO01000009.1"/>
</dbReference>
<dbReference type="GO" id="GO:0005886">
    <property type="term" value="C:plasma membrane"/>
    <property type="evidence" value="ECO:0007669"/>
    <property type="project" value="UniProtKB-SubCell"/>
</dbReference>
<organism evidence="8 9">
    <name type="scientific">Alteromonas portus</name>
    <dbReference type="NCBI Taxonomy" id="2565549"/>
    <lineage>
        <taxon>Bacteria</taxon>
        <taxon>Pseudomonadati</taxon>
        <taxon>Pseudomonadota</taxon>
        <taxon>Gammaproteobacteria</taxon>
        <taxon>Alteromonadales</taxon>
        <taxon>Alteromonadaceae</taxon>
        <taxon>Alteromonas/Salinimonas group</taxon>
        <taxon>Alteromonas</taxon>
    </lineage>
</organism>
<dbReference type="Proteomes" id="UP000305471">
    <property type="component" value="Unassembled WGS sequence"/>
</dbReference>
<keyword evidence="4 6" id="KW-1133">Transmembrane helix</keyword>
<gene>
    <name evidence="8" type="ORF">E5672_15640</name>
</gene>
<feature type="transmembrane region" description="Helical" evidence="6">
    <location>
        <begin position="360"/>
        <end position="385"/>
    </location>
</feature>
<feature type="transmembrane region" description="Helical" evidence="6">
    <location>
        <begin position="299"/>
        <end position="322"/>
    </location>
</feature>
<dbReference type="Gene3D" id="1.20.1250.20">
    <property type="entry name" value="MFS general substrate transporter like domains"/>
    <property type="match status" value="1"/>
</dbReference>
<feature type="transmembrane region" description="Helical" evidence="6">
    <location>
        <begin position="77"/>
        <end position="99"/>
    </location>
</feature>
<keyword evidence="3 6" id="KW-0812">Transmembrane</keyword>
<keyword evidence="2" id="KW-1003">Cell membrane</keyword>
<feature type="transmembrane region" description="Helical" evidence="6">
    <location>
        <begin position="138"/>
        <end position="157"/>
    </location>
</feature>
<evidence type="ECO:0000256" key="2">
    <source>
        <dbReference type="ARBA" id="ARBA00022475"/>
    </source>
</evidence>
<dbReference type="InterPro" id="IPR020846">
    <property type="entry name" value="MFS_dom"/>
</dbReference>
<accession>A0A4U0ZF26</accession>
<comment type="subcellular location">
    <subcellularLocation>
        <location evidence="1">Cell membrane</location>
        <topology evidence="1">Multi-pass membrane protein</topology>
    </subcellularLocation>
</comment>
<evidence type="ECO:0000313" key="9">
    <source>
        <dbReference type="Proteomes" id="UP000305471"/>
    </source>
</evidence>
<feature type="transmembrane region" description="Helical" evidence="6">
    <location>
        <begin position="203"/>
        <end position="225"/>
    </location>
</feature>
<sequence>MKASNNLSSTGELALLLCATLTIMVGAAVAPGLIAIAKGLQFTQYPSLLITLPALGAIIFAPLFGRWIDKHGARKTLLFSLWSYCVLGLSIVLLSSEFLIAANRIILGGFAAGIMAAGTALISQWYKGEARLKMIAKQGMAIELGGVIFLFIGGVLAQAHWKAAFLLYGIAAVCALLVVFSVPGNQRILTPGNFTSDHKAKDVVSSFSGIKSILSFAVCAMALFFSMVVSLPQHLEALGYSEAHIGYILSYISLIAVVAASLLPRFVKAIKEKRTLSLSFLCFGAALFVFGSFSEIQAIMLAATFAGTGFGLSIPLLNHATVEISHEENRGKNLSFFAMAAFAGQFFTSIIDFLPVNLNLVFFVFSAVAVCISIGAFSSTLFLTLPSKLDTNSD</sequence>
<dbReference type="OrthoDB" id="8708623at2"/>
<reference evidence="8 9" key="1">
    <citation type="submission" date="2019-04" db="EMBL/GenBank/DDBJ databases">
        <title>Alteromonas portus sp. nov., an alginate lyase-excreting marine bacterium.</title>
        <authorList>
            <person name="Huang H."/>
            <person name="Mo K."/>
            <person name="Bao S."/>
        </authorList>
    </citation>
    <scope>NUCLEOTIDE SEQUENCE [LARGE SCALE GENOMIC DNA]</scope>
    <source>
        <strain evidence="8 9">HB161718</strain>
    </source>
</reference>
<evidence type="ECO:0000256" key="3">
    <source>
        <dbReference type="ARBA" id="ARBA00022692"/>
    </source>
</evidence>
<dbReference type="InterPro" id="IPR050189">
    <property type="entry name" value="MFS_Efflux_Transporters"/>
</dbReference>
<keyword evidence="9" id="KW-1185">Reference proteome</keyword>
<protein>
    <submittedName>
        <fullName evidence="8">MFS transporter</fullName>
    </submittedName>
</protein>
<dbReference type="InterPro" id="IPR036259">
    <property type="entry name" value="MFS_trans_sf"/>
</dbReference>
<feature type="domain" description="Major facilitator superfamily (MFS) profile" evidence="7">
    <location>
        <begin position="7"/>
        <end position="387"/>
    </location>
</feature>
<evidence type="ECO:0000259" key="7">
    <source>
        <dbReference type="PROSITE" id="PS50850"/>
    </source>
</evidence>
<feature type="transmembrane region" description="Helical" evidence="6">
    <location>
        <begin position="105"/>
        <end position="126"/>
    </location>
</feature>
<evidence type="ECO:0000256" key="4">
    <source>
        <dbReference type="ARBA" id="ARBA00022989"/>
    </source>
</evidence>
<dbReference type="PROSITE" id="PS50850">
    <property type="entry name" value="MFS"/>
    <property type="match status" value="1"/>
</dbReference>
<dbReference type="AlphaFoldDB" id="A0A4U0ZF26"/>
<dbReference type="Pfam" id="PF07690">
    <property type="entry name" value="MFS_1"/>
    <property type="match status" value="1"/>
</dbReference>
<proteinExistence type="predicted"/>
<feature type="transmembrane region" description="Helical" evidence="6">
    <location>
        <begin position="275"/>
        <end position="293"/>
    </location>
</feature>
<dbReference type="PANTHER" id="PTHR43124">
    <property type="entry name" value="PURINE EFFLUX PUMP PBUE"/>
    <property type="match status" value="1"/>
</dbReference>
<feature type="transmembrane region" description="Helical" evidence="6">
    <location>
        <begin position="334"/>
        <end position="354"/>
    </location>
</feature>
<dbReference type="SUPFAM" id="SSF103473">
    <property type="entry name" value="MFS general substrate transporter"/>
    <property type="match status" value="1"/>
</dbReference>
<dbReference type="PANTHER" id="PTHR43124:SF3">
    <property type="entry name" value="CHLORAMPHENICOL EFFLUX PUMP RV0191"/>
    <property type="match status" value="1"/>
</dbReference>
<evidence type="ECO:0000256" key="6">
    <source>
        <dbReference type="SAM" id="Phobius"/>
    </source>
</evidence>
<evidence type="ECO:0000256" key="5">
    <source>
        <dbReference type="ARBA" id="ARBA00023136"/>
    </source>
</evidence>
<feature type="transmembrane region" description="Helical" evidence="6">
    <location>
        <begin position="45"/>
        <end position="65"/>
    </location>
</feature>
<feature type="transmembrane region" description="Helical" evidence="6">
    <location>
        <begin position="163"/>
        <end position="182"/>
    </location>
</feature>
<feature type="transmembrane region" description="Helical" evidence="6">
    <location>
        <begin position="245"/>
        <end position="263"/>
    </location>
</feature>
<keyword evidence="5 6" id="KW-0472">Membrane</keyword>
<comment type="caution">
    <text evidence="8">The sequence shown here is derived from an EMBL/GenBank/DDBJ whole genome shotgun (WGS) entry which is preliminary data.</text>
</comment>
<dbReference type="CDD" id="cd17473">
    <property type="entry name" value="MFS_arabinose_efflux_permease_like"/>
    <property type="match status" value="1"/>
</dbReference>
<evidence type="ECO:0000313" key="8">
    <source>
        <dbReference type="EMBL" id="TKB01933.1"/>
    </source>
</evidence>